<dbReference type="Proteomes" id="UP000297453">
    <property type="component" value="Unassembled WGS sequence"/>
</dbReference>
<keyword evidence="3" id="KW-1185">Reference proteome</keyword>
<reference evidence="2" key="1">
    <citation type="journal article" date="2019" name="PLoS Negl. Trop. Dis.">
        <title>Revisiting the worldwide diversity of Leptospira species in the environment.</title>
        <authorList>
            <person name="Vincent A.T."/>
            <person name="Schiettekatte O."/>
            <person name="Bourhy P."/>
            <person name="Veyrier F.J."/>
            <person name="Picardeau M."/>
        </authorList>
    </citation>
    <scope>NUCLEOTIDE SEQUENCE [LARGE SCALE GENOMIC DNA]</scope>
    <source>
        <strain evidence="2">SSS9</strain>
    </source>
</reference>
<dbReference type="EMBL" id="RQEP01000010">
    <property type="protein sequence ID" value="TGK05054.1"/>
    <property type="molecule type" value="Genomic_DNA"/>
</dbReference>
<dbReference type="Pfam" id="PF00300">
    <property type="entry name" value="His_Phos_1"/>
    <property type="match status" value="2"/>
</dbReference>
<organism evidence="2 3">
    <name type="scientific">Leptospira semungkisensis</name>
    <dbReference type="NCBI Taxonomy" id="2484985"/>
    <lineage>
        <taxon>Bacteria</taxon>
        <taxon>Pseudomonadati</taxon>
        <taxon>Spirochaetota</taxon>
        <taxon>Spirochaetia</taxon>
        <taxon>Leptospirales</taxon>
        <taxon>Leptospiraceae</taxon>
        <taxon>Leptospira</taxon>
    </lineage>
</organism>
<comment type="caution">
    <text evidence="2">The sequence shown here is derived from an EMBL/GenBank/DDBJ whole genome shotgun (WGS) entry which is preliminary data.</text>
</comment>
<sequence>MSVIYLIRHGQANSQGEDYDLLTPRGKEQAFLLGKYMASNDDFPDKIIAGTMRRHKETAESFLEGVRSVDPKKVPAIQPDFFHQDSNWNEFSSQLWKAYSAYLAGIRPEFAKSLALFSQVRLKGGIRSAALFFKLTEEILSFWREGSYTPEGIESYAQFESRVKLAYTKYFQPSSSERVYIFTSGTPISLTLNRMLKQDQDMFTWMPWIWNTSLSVFRWVRGAYVPISVNFLPHLPDKKNRTLY</sequence>
<evidence type="ECO:0000256" key="1">
    <source>
        <dbReference type="ARBA" id="ARBA00022801"/>
    </source>
</evidence>
<dbReference type="InterPro" id="IPR013078">
    <property type="entry name" value="His_Pase_superF_clade-1"/>
</dbReference>
<evidence type="ECO:0000313" key="3">
    <source>
        <dbReference type="Proteomes" id="UP000297453"/>
    </source>
</evidence>
<dbReference type="InterPro" id="IPR029033">
    <property type="entry name" value="His_PPase_superfam"/>
</dbReference>
<dbReference type="AlphaFoldDB" id="A0A4R9G1B0"/>
<dbReference type="GO" id="GO:0016787">
    <property type="term" value="F:hydrolase activity"/>
    <property type="evidence" value="ECO:0007669"/>
    <property type="project" value="UniProtKB-KW"/>
</dbReference>
<dbReference type="InterPro" id="IPR051021">
    <property type="entry name" value="Mito_Ser/Thr_phosphatase"/>
</dbReference>
<protein>
    <submittedName>
        <fullName evidence="2">Histidine phosphatase family protein</fullName>
    </submittedName>
</protein>
<dbReference type="Gene3D" id="3.40.50.1240">
    <property type="entry name" value="Phosphoglycerate mutase-like"/>
    <property type="match status" value="1"/>
</dbReference>
<keyword evidence="1" id="KW-0378">Hydrolase</keyword>
<dbReference type="CDD" id="cd07067">
    <property type="entry name" value="HP_PGM_like"/>
    <property type="match status" value="1"/>
</dbReference>
<evidence type="ECO:0000313" key="2">
    <source>
        <dbReference type="EMBL" id="TGK05054.1"/>
    </source>
</evidence>
<dbReference type="RefSeq" id="WP_135587243.1">
    <property type="nucleotide sequence ID" value="NZ_RQEP01000010.1"/>
</dbReference>
<accession>A0A4R9G1B0</accession>
<proteinExistence type="predicted"/>
<dbReference type="SUPFAM" id="SSF53254">
    <property type="entry name" value="Phosphoglycerate mutase-like"/>
    <property type="match status" value="1"/>
</dbReference>
<dbReference type="OrthoDB" id="280692at2"/>
<dbReference type="PANTHER" id="PTHR20935:SF0">
    <property type="entry name" value="SERINE_THREONINE-PROTEIN PHOSPHATASE PGAM5, MITOCHONDRIAL"/>
    <property type="match status" value="1"/>
</dbReference>
<name>A0A4R9G1B0_9LEPT</name>
<gene>
    <name evidence="2" type="ORF">EHO59_09440</name>
</gene>
<dbReference type="SMART" id="SM00855">
    <property type="entry name" value="PGAM"/>
    <property type="match status" value="1"/>
</dbReference>
<dbReference type="PANTHER" id="PTHR20935">
    <property type="entry name" value="PHOSPHOGLYCERATE MUTASE-RELATED"/>
    <property type="match status" value="1"/>
</dbReference>